<evidence type="ECO:0000256" key="5">
    <source>
        <dbReference type="ARBA" id="ARBA00022729"/>
    </source>
</evidence>
<feature type="domain" description="TonB-dependent receptor-like beta-barrel" evidence="13">
    <location>
        <begin position="205"/>
        <end position="608"/>
    </location>
</feature>
<accession>A0ABP2NMS3</accession>
<comment type="subcellular location">
    <subcellularLocation>
        <location evidence="1 10">Cell outer membrane</location>
        <topology evidence="1 10">Multi-pass membrane protein</topology>
    </subcellularLocation>
</comment>
<keyword evidence="9 10" id="KW-0998">Cell outer membrane</keyword>
<evidence type="ECO:0000256" key="11">
    <source>
        <dbReference type="RuleBase" id="RU003357"/>
    </source>
</evidence>
<dbReference type="Pfam" id="PF00593">
    <property type="entry name" value="TonB_dep_Rec_b-barrel"/>
    <property type="match status" value="1"/>
</dbReference>
<dbReference type="PANTHER" id="PTHR30069">
    <property type="entry name" value="TONB-DEPENDENT OUTER MEMBRANE RECEPTOR"/>
    <property type="match status" value="1"/>
</dbReference>
<feature type="chain" id="PRO_5045352035" description="TonB-dependent siderophore receptor" evidence="12">
    <location>
        <begin position="27"/>
        <end position="645"/>
    </location>
</feature>
<dbReference type="EMBL" id="ADMB01000010">
    <property type="protein sequence ID" value="EHR39043.1"/>
    <property type="molecule type" value="Genomic_DNA"/>
</dbReference>
<evidence type="ECO:0000259" key="13">
    <source>
        <dbReference type="Pfam" id="PF00593"/>
    </source>
</evidence>
<evidence type="ECO:0000256" key="12">
    <source>
        <dbReference type="SAM" id="SignalP"/>
    </source>
</evidence>
<keyword evidence="2 10" id="KW-0813">Transport</keyword>
<dbReference type="CDD" id="cd01347">
    <property type="entry name" value="ligand_gated_channel"/>
    <property type="match status" value="1"/>
</dbReference>
<proteinExistence type="inferred from homology"/>
<evidence type="ECO:0000259" key="14">
    <source>
        <dbReference type="Pfam" id="PF07715"/>
    </source>
</evidence>
<name>A0ABP2NMS3_9FIRM</name>
<dbReference type="InterPro" id="IPR037066">
    <property type="entry name" value="Plug_dom_sf"/>
</dbReference>
<dbReference type="Gene3D" id="2.40.170.20">
    <property type="entry name" value="TonB-dependent receptor, beta-barrel domain"/>
    <property type="match status" value="1"/>
</dbReference>
<dbReference type="InterPro" id="IPR036942">
    <property type="entry name" value="Beta-barrel_TonB_sf"/>
</dbReference>
<dbReference type="InterPro" id="IPR000531">
    <property type="entry name" value="Beta-barrel_TonB"/>
</dbReference>
<evidence type="ECO:0000256" key="8">
    <source>
        <dbReference type="ARBA" id="ARBA00023170"/>
    </source>
</evidence>
<dbReference type="GeneID" id="62779047"/>
<dbReference type="PROSITE" id="PS52016">
    <property type="entry name" value="TONB_DEPENDENT_REC_3"/>
    <property type="match status" value="1"/>
</dbReference>
<dbReference type="PANTHER" id="PTHR30069:SF29">
    <property type="entry name" value="HEMOGLOBIN AND HEMOGLOBIN-HAPTOGLOBIN-BINDING PROTEIN 1-RELATED"/>
    <property type="match status" value="1"/>
</dbReference>
<dbReference type="Gene3D" id="2.170.130.10">
    <property type="entry name" value="TonB-dependent receptor, plug domain"/>
    <property type="match status" value="1"/>
</dbReference>
<comment type="caution">
    <text evidence="15">The sequence shown here is derived from an EMBL/GenBank/DDBJ whole genome shotgun (WGS) entry which is preliminary data.</text>
</comment>
<evidence type="ECO:0000256" key="9">
    <source>
        <dbReference type="ARBA" id="ARBA00023237"/>
    </source>
</evidence>
<evidence type="ECO:0000256" key="10">
    <source>
        <dbReference type="PROSITE-ProRule" id="PRU01360"/>
    </source>
</evidence>
<keyword evidence="4 10" id="KW-0812">Transmembrane</keyword>
<feature type="signal peptide" evidence="12">
    <location>
        <begin position="1"/>
        <end position="26"/>
    </location>
</feature>
<keyword evidence="16" id="KW-1185">Reference proteome</keyword>
<dbReference type="Pfam" id="PF07715">
    <property type="entry name" value="Plug"/>
    <property type="match status" value="1"/>
</dbReference>
<dbReference type="RefSeq" id="WP_008537422.1">
    <property type="nucleotide sequence ID" value="NZ_JH601090.1"/>
</dbReference>
<evidence type="ECO:0000256" key="3">
    <source>
        <dbReference type="ARBA" id="ARBA00022452"/>
    </source>
</evidence>
<comment type="similarity">
    <text evidence="10 11">Belongs to the TonB-dependent receptor family.</text>
</comment>
<dbReference type="InterPro" id="IPR012910">
    <property type="entry name" value="Plug_dom"/>
</dbReference>
<keyword evidence="3 10" id="KW-1134">Transmembrane beta strand</keyword>
<evidence type="ECO:0000256" key="6">
    <source>
        <dbReference type="ARBA" id="ARBA00023077"/>
    </source>
</evidence>
<sequence>MNLSKKKLAMCICLATLNLGNNYVGATEATETVEQLKSYNLDEVVITATKREENLTDANANISVITKEDIERMHYNTIEEALRTVTGIQFLDYNLPGYSMSKVRINGSDQVVVLIDGVRVSMTGTGQTYPFHLVSDMENIERIEVLKGSASVLYGSDAKGGVINIITKKDTEPKTKITTSTGRFGKEEYKISTEGSLGDTSYRIYGQKAISGKFKDGNDIEWKAHDNSENIGVMLKQDLSDNANIILNYTNGDDDFSFLDHLYNQDIKGEAKSRNLQIIYNQKIDDSLSNVLSYNNAKFEHVGLLHNSRDDSWGNFWNNRYKSTVINDTLTKIFGDTHVVTVGLEHIKSENLNPSTVWTPDYRSYETYQSLKNTSYFLQDEWMFDDKWKLTSGIRYDDPSGGLVELESNTAKSFNLGYNFTDDTNIYIAYNDYFVLPSMYQLYDTNYGNAKLLPEEGKNYEVGINHKIDDSSMINAHYFKRDSDRNIGFDVKEDTYVNDSEKAHGFDIQYEKYFDDSWHGLLSWSRLSYTNKKGTTDYGYLPKNMVTVGVDYTKDKWNIGLDGKGFIGRDGNKVESKGWPSDNYWVFNLGLNYKPEDNLKVFAKVNNLFNQEYAEQTNAIWWGSKPGDWYGMPGRNFAVGMEYEF</sequence>
<keyword evidence="5 12" id="KW-0732">Signal</keyword>
<keyword evidence="8" id="KW-0675">Receptor</keyword>
<protein>
    <recommendedName>
        <fullName evidence="17">TonB-dependent siderophore receptor</fullName>
    </recommendedName>
</protein>
<evidence type="ECO:0000256" key="2">
    <source>
        <dbReference type="ARBA" id="ARBA00022448"/>
    </source>
</evidence>
<keyword evidence="6 11" id="KW-0798">TonB box</keyword>
<evidence type="ECO:0000313" key="15">
    <source>
        <dbReference type="EMBL" id="EHR39043.1"/>
    </source>
</evidence>
<evidence type="ECO:0000256" key="4">
    <source>
        <dbReference type="ARBA" id="ARBA00022692"/>
    </source>
</evidence>
<dbReference type="Proteomes" id="UP000005963">
    <property type="component" value="Unassembled WGS sequence"/>
</dbReference>
<reference evidence="15 16" key="1">
    <citation type="submission" date="2012-01" db="EMBL/GenBank/DDBJ databases">
        <title>The Genome Sequence of Megamonas funiformis YIT 11815.</title>
        <authorList>
            <consortium name="The Broad Institute Genome Sequencing Platform"/>
            <person name="Earl A."/>
            <person name="Ward D."/>
            <person name="Feldgarden M."/>
            <person name="Gevers D."/>
            <person name="Morotomi M."/>
            <person name="Young S.K."/>
            <person name="Zeng Q."/>
            <person name="Gargeya S."/>
            <person name="Fitzgerald M."/>
            <person name="Haas B."/>
            <person name="Abouelleil A."/>
            <person name="Alvarado L."/>
            <person name="Arachchi H.M."/>
            <person name="Berlin A."/>
            <person name="Chapman S.B."/>
            <person name="Gearin G."/>
            <person name="Goldberg J."/>
            <person name="Griggs A."/>
            <person name="Gujja S."/>
            <person name="Hansen M."/>
            <person name="Heiman D."/>
            <person name="Howarth C."/>
            <person name="Larimer J."/>
            <person name="Lui A."/>
            <person name="MacDonald P.J.P."/>
            <person name="McCowen C."/>
            <person name="Montmayeur A."/>
            <person name="Murphy C."/>
            <person name="Neiman D."/>
            <person name="Pearson M."/>
            <person name="Priest M."/>
            <person name="Roberts A."/>
            <person name="Saif S."/>
            <person name="Shea T."/>
            <person name="Sisk P."/>
            <person name="Stolte C."/>
            <person name="Sykes S."/>
            <person name="Wortman J."/>
            <person name="Nusbaum C."/>
            <person name="Birren B."/>
        </authorList>
    </citation>
    <scope>NUCLEOTIDE SEQUENCE [LARGE SCALE GENOMIC DNA]</scope>
    <source>
        <strain evidence="15 16">YIT 11815</strain>
    </source>
</reference>
<keyword evidence="7 10" id="KW-0472">Membrane</keyword>
<organism evidence="15 16">
    <name type="scientific">Megamonas funiformis YIT 11815</name>
    <dbReference type="NCBI Taxonomy" id="742816"/>
    <lineage>
        <taxon>Bacteria</taxon>
        <taxon>Bacillati</taxon>
        <taxon>Bacillota</taxon>
        <taxon>Negativicutes</taxon>
        <taxon>Selenomonadales</taxon>
        <taxon>Selenomonadaceae</taxon>
        <taxon>Megamonas</taxon>
    </lineage>
</organism>
<dbReference type="SUPFAM" id="SSF56935">
    <property type="entry name" value="Porins"/>
    <property type="match status" value="1"/>
</dbReference>
<evidence type="ECO:0008006" key="17">
    <source>
        <dbReference type="Google" id="ProtNLM"/>
    </source>
</evidence>
<dbReference type="InterPro" id="IPR039426">
    <property type="entry name" value="TonB-dep_rcpt-like"/>
</dbReference>
<evidence type="ECO:0000256" key="7">
    <source>
        <dbReference type="ARBA" id="ARBA00023136"/>
    </source>
</evidence>
<evidence type="ECO:0000256" key="1">
    <source>
        <dbReference type="ARBA" id="ARBA00004571"/>
    </source>
</evidence>
<feature type="domain" description="TonB-dependent receptor plug" evidence="14">
    <location>
        <begin position="56"/>
        <end position="162"/>
    </location>
</feature>
<evidence type="ECO:0000313" key="16">
    <source>
        <dbReference type="Proteomes" id="UP000005963"/>
    </source>
</evidence>
<gene>
    <name evidence="15" type="ORF">HMPREF9454_00238</name>
</gene>